<reference evidence="1 2" key="1">
    <citation type="submission" date="2015-10" db="EMBL/GenBank/DDBJ databases">
        <title>The cercosporin biosynthetic gene cluster was horizontally transferred to several fungal lineages and shown to be expanded in Cercospora beticola based on microsynteny with recipient genomes.</title>
        <authorList>
            <person name="De Jonge R."/>
            <person name="Ebert M.K."/>
            <person name="Suttle J.C."/>
            <person name="Jurick Ii W.M."/>
            <person name="Secor G.A."/>
            <person name="Thomma B.P."/>
            <person name="Van De Peer Y."/>
            <person name="Bolton M.D."/>
        </authorList>
    </citation>
    <scope>NUCLEOTIDE SEQUENCE [LARGE SCALE GENOMIC DNA]</scope>
    <source>
        <strain evidence="1 2">09-40</strain>
    </source>
</reference>
<dbReference type="EMBL" id="LKMD01000104">
    <property type="protein sequence ID" value="PIA94152.1"/>
    <property type="molecule type" value="Genomic_DNA"/>
</dbReference>
<comment type="caution">
    <text evidence="1">The sequence shown here is derived from an EMBL/GenBank/DDBJ whole genome shotgun (WGS) entry which is preliminary data.</text>
</comment>
<name>A0A2G5HPK1_CERBT</name>
<proteinExistence type="predicted"/>
<organism evidence="1 2">
    <name type="scientific">Cercospora beticola</name>
    <name type="common">Sugarbeet leaf spot fungus</name>
    <dbReference type="NCBI Taxonomy" id="122368"/>
    <lineage>
        <taxon>Eukaryota</taxon>
        <taxon>Fungi</taxon>
        <taxon>Dikarya</taxon>
        <taxon>Ascomycota</taxon>
        <taxon>Pezizomycotina</taxon>
        <taxon>Dothideomycetes</taxon>
        <taxon>Dothideomycetidae</taxon>
        <taxon>Mycosphaerellales</taxon>
        <taxon>Mycosphaerellaceae</taxon>
        <taxon>Cercospora</taxon>
    </lineage>
</organism>
<accession>A0A2G5HPK1</accession>
<dbReference type="Proteomes" id="UP000230605">
    <property type="component" value="Chromosome 6"/>
</dbReference>
<protein>
    <submittedName>
        <fullName evidence="1">Uncharacterized protein</fullName>
    </submittedName>
</protein>
<sequence>MAHATRGIDPTGACRHSWIYGSTKRLVRRGDCIIRLTNGTGTVPRIVQHFFVKTSPSAYTSAVASSHSLSHHQNQSCRLYASSSCLSSHVFWRRIRAHLRHLA</sequence>
<evidence type="ECO:0000313" key="1">
    <source>
        <dbReference type="EMBL" id="PIA94152.1"/>
    </source>
</evidence>
<gene>
    <name evidence="1" type="ORF">CB0940_08383</name>
</gene>
<dbReference type="AlphaFoldDB" id="A0A2G5HPK1"/>
<evidence type="ECO:0000313" key="2">
    <source>
        <dbReference type="Proteomes" id="UP000230605"/>
    </source>
</evidence>